<feature type="transmembrane region" description="Helical" evidence="18">
    <location>
        <begin position="183"/>
        <end position="205"/>
    </location>
</feature>
<evidence type="ECO:0000256" key="6">
    <source>
        <dbReference type="ARBA" id="ARBA00022448"/>
    </source>
</evidence>
<evidence type="ECO:0000256" key="18">
    <source>
        <dbReference type="RuleBase" id="RU003403"/>
    </source>
</evidence>
<evidence type="ECO:0000313" key="20">
    <source>
        <dbReference type="EMBL" id="ALO71069.1"/>
    </source>
</evidence>
<evidence type="ECO:0000256" key="12">
    <source>
        <dbReference type="ARBA" id="ARBA00022989"/>
    </source>
</evidence>
<dbReference type="InterPro" id="IPR050175">
    <property type="entry name" value="Complex_I_Subunit_2"/>
</dbReference>
<comment type="catalytic activity">
    <reaction evidence="17 18">
        <text>a ubiquinone + NADH + 5 H(+)(in) = a ubiquinol + NAD(+) + 4 H(+)(out)</text>
        <dbReference type="Rhea" id="RHEA:29091"/>
        <dbReference type="Rhea" id="RHEA-COMP:9565"/>
        <dbReference type="Rhea" id="RHEA-COMP:9566"/>
        <dbReference type="ChEBI" id="CHEBI:15378"/>
        <dbReference type="ChEBI" id="CHEBI:16389"/>
        <dbReference type="ChEBI" id="CHEBI:17976"/>
        <dbReference type="ChEBI" id="CHEBI:57540"/>
        <dbReference type="ChEBI" id="CHEBI:57945"/>
        <dbReference type="EC" id="7.1.1.2"/>
    </reaction>
</comment>
<evidence type="ECO:0000259" key="19">
    <source>
        <dbReference type="Pfam" id="PF00361"/>
    </source>
</evidence>
<name>A0A0S2M8S9_9COLE</name>
<feature type="transmembrane region" description="Helical" evidence="18">
    <location>
        <begin position="135"/>
        <end position="153"/>
    </location>
</feature>
<dbReference type="GO" id="GO:0005743">
    <property type="term" value="C:mitochondrial inner membrane"/>
    <property type="evidence" value="ECO:0007669"/>
    <property type="project" value="UniProtKB-SubCell"/>
</dbReference>
<evidence type="ECO:0000256" key="13">
    <source>
        <dbReference type="ARBA" id="ARBA00023027"/>
    </source>
</evidence>
<comment type="function">
    <text evidence="18">Core subunit of the mitochondrial membrane respiratory chain NADH dehydrogenase (Complex I) which catalyzes electron transfer from NADH through the respiratory chain, using ubiquinone as an electron acceptor. Essential for the catalytic activity and assembly of complex I.</text>
</comment>
<comment type="similarity">
    <text evidence="3 18">Belongs to the complex I subunit 2 family.</text>
</comment>
<feature type="transmembrane region" description="Helical" evidence="18">
    <location>
        <begin position="303"/>
        <end position="324"/>
    </location>
</feature>
<evidence type="ECO:0000256" key="4">
    <source>
        <dbReference type="ARBA" id="ARBA00012944"/>
    </source>
</evidence>
<dbReference type="Pfam" id="PF00361">
    <property type="entry name" value="Proton_antipo_M"/>
    <property type="match status" value="1"/>
</dbReference>
<keyword evidence="12 18" id="KW-1133">Transmembrane helix</keyword>
<keyword evidence="7 18" id="KW-0679">Respiratory chain</keyword>
<keyword evidence="15 18" id="KW-0496">Mitochondrion</keyword>
<evidence type="ECO:0000256" key="1">
    <source>
        <dbReference type="ARBA" id="ARBA00003257"/>
    </source>
</evidence>
<dbReference type="EMBL" id="KT780688">
    <property type="protein sequence ID" value="ALO71069.1"/>
    <property type="molecule type" value="Genomic_DNA"/>
</dbReference>
<dbReference type="InterPro" id="IPR001750">
    <property type="entry name" value="ND/Mrp_TM"/>
</dbReference>
<keyword evidence="6" id="KW-0813">Transport</keyword>
<feature type="domain" description="NADH:quinone oxidoreductase/Mrp antiporter transmembrane" evidence="19">
    <location>
        <begin position="11"/>
        <end position="272"/>
    </location>
</feature>
<sequence>MLMSTIISISSNSWFGMWLGLEINLMSIIPLMNDIKNSYSTESSIKYFIIQALSSMIIMISMIFFVNINNSPVINFNSSINLMFNSALMAKMGSSPFHFWFPEIMEGLNWFNCTIIMTWQKMTPMILINYSFNSMFFYTIIILSMLISGILGINQNSLRKILTYSSINHIGWMMASMMFFESIWLIYFFVYSMILTNLILIFNLYKIFFVTQLITFLKSNLNLNFFFIMNFLSLGGLPPFIGFLPKWLIIQMMIMNKNFFLSFCMTFLTLFTLFYYIRMMMSTFSLFSNEINFIKFKPLNYKWMAISNFINLSSLILYSMFFNFI</sequence>
<feature type="transmembrane region" description="Helical" evidence="18">
    <location>
        <begin position="44"/>
        <end position="68"/>
    </location>
</feature>
<dbReference type="PANTHER" id="PTHR46552:SF1">
    <property type="entry name" value="NADH-UBIQUINONE OXIDOREDUCTASE CHAIN 2"/>
    <property type="match status" value="1"/>
</dbReference>
<reference evidence="20" key="1">
    <citation type="submission" date="2015-09" db="EMBL/GenBank/DDBJ databases">
        <title>Staphyliniformia phylogenetics from de novo mitogenomic assemblies.</title>
        <authorList>
            <person name="Favreau E.A."/>
            <person name="Linard B."/>
            <person name="Vogler A.P."/>
        </authorList>
    </citation>
    <scope>NUCLEOTIDE SEQUENCE</scope>
</reference>
<evidence type="ECO:0000256" key="7">
    <source>
        <dbReference type="ARBA" id="ARBA00022660"/>
    </source>
</evidence>
<keyword evidence="11 18" id="KW-0249">Electron transport</keyword>
<accession>A0A0S2M8S9</accession>
<evidence type="ECO:0000256" key="9">
    <source>
        <dbReference type="ARBA" id="ARBA00022792"/>
    </source>
</evidence>
<dbReference type="PRINTS" id="PR01436">
    <property type="entry name" value="NADHDHGNASE2"/>
</dbReference>
<comment type="function">
    <text evidence="1">Core subunit of the mitochondrial membrane respiratory chain NADH dehydrogenase (Complex I) that is believed to belong to the minimal assembly required for catalysis. Complex I functions in the transfer of electrons from NADH to the respiratory chain. The immediate electron acceptor for the enzyme is believed to be ubiquinone.</text>
</comment>
<evidence type="ECO:0000256" key="3">
    <source>
        <dbReference type="ARBA" id="ARBA00007012"/>
    </source>
</evidence>
<evidence type="ECO:0000256" key="8">
    <source>
        <dbReference type="ARBA" id="ARBA00022692"/>
    </source>
</evidence>
<comment type="subcellular location">
    <subcellularLocation>
        <location evidence="2 18">Mitochondrion inner membrane</location>
        <topology evidence="2 18">Multi-pass membrane protein</topology>
    </subcellularLocation>
</comment>
<feature type="transmembrane region" description="Helical" evidence="18">
    <location>
        <begin position="12"/>
        <end position="32"/>
    </location>
</feature>
<proteinExistence type="inferred from homology"/>
<evidence type="ECO:0000256" key="17">
    <source>
        <dbReference type="ARBA" id="ARBA00049551"/>
    </source>
</evidence>
<geneLocation type="mitochondrion" evidence="20"/>
<feature type="transmembrane region" description="Helical" evidence="18">
    <location>
        <begin position="259"/>
        <end position="277"/>
    </location>
</feature>
<dbReference type="AlphaFoldDB" id="A0A0S2M8S9"/>
<evidence type="ECO:0000256" key="15">
    <source>
        <dbReference type="ARBA" id="ARBA00023128"/>
    </source>
</evidence>
<dbReference type="InterPro" id="IPR003917">
    <property type="entry name" value="NADH_UbQ_OxRdtase_chain2"/>
</dbReference>
<keyword evidence="9 18" id="KW-0999">Mitochondrion inner membrane</keyword>
<keyword evidence="8 18" id="KW-0812">Transmembrane</keyword>
<evidence type="ECO:0000256" key="14">
    <source>
        <dbReference type="ARBA" id="ARBA00023075"/>
    </source>
</evidence>
<evidence type="ECO:0000256" key="2">
    <source>
        <dbReference type="ARBA" id="ARBA00004448"/>
    </source>
</evidence>
<dbReference type="GO" id="GO:0006120">
    <property type="term" value="P:mitochondrial electron transport, NADH to ubiquinone"/>
    <property type="evidence" value="ECO:0007669"/>
    <property type="project" value="InterPro"/>
</dbReference>
<feature type="transmembrane region" description="Helical" evidence="18">
    <location>
        <begin position="225"/>
        <end position="247"/>
    </location>
</feature>
<gene>
    <name evidence="20" type="primary">nad2</name>
</gene>
<evidence type="ECO:0000256" key="11">
    <source>
        <dbReference type="ARBA" id="ARBA00022982"/>
    </source>
</evidence>
<keyword evidence="16 18" id="KW-0472">Membrane</keyword>
<keyword evidence="14 18" id="KW-0830">Ubiquinone</keyword>
<keyword evidence="10 18" id="KW-1278">Translocase</keyword>
<evidence type="ECO:0000256" key="16">
    <source>
        <dbReference type="ARBA" id="ARBA00023136"/>
    </source>
</evidence>
<dbReference type="GO" id="GO:0008137">
    <property type="term" value="F:NADH dehydrogenase (ubiquinone) activity"/>
    <property type="evidence" value="ECO:0007669"/>
    <property type="project" value="UniProtKB-EC"/>
</dbReference>
<dbReference type="EC" id="7.1.1.2" evidence="4 18"/>
<dbReference type="PANTHER" id="PTHR46552">
    <property type="entry name" value="NADH-UBIQUINONE OXIDOREDUCTASE CHAIN 2"/>
    <property type="match status" value="1"/>
</dbReference>
<evidence type="ECO:0000256" key="5">
    <source>
        <dbReference type="ARBA" id="ARBA00021008"/>
    </source>
</evidence>
<keyword evidence="13 18" id="KW-0520">NAD</keyword>
<evidence type="ECO:0000256" key="10">
    <source>
        <dbReference type="ARBA" id="ARBA00022967"/>
    </source>
</evidence>
<protein>
    <recommendedName>
        <fullName evidence="5 18">NADH-ubiquinone oxidoreductase chain 2</fullName>
        <ecNumber evidence="4 18">7.1.1.2</ecNumber>
    </recommendedName>
</protein>
<organism evidence="20">
    <name type="scientific">Pselaphinae sp. 7 EF-2015</name>
    <dbReference type="NCBI Taxonomy" id="1756861"/>
    <lineage>
        <taxon>Eukaryota</taxon>
        <taxon>Metazoa</taxon>
        <taxon>Ecdysozoa</taxon>
        <taxon>Arthropoda</taxon>
        <taxon>Hexapoda</taxon>
        <taxon>Insecta</taxon>
        <taxon>Pterygota</taxon>
        <taxon>Neoptera</taxon>
        <taxon>Endopterygota</taxon>
        <taxon>Coleoptera</taxon>
        <taxon>Polyphaga</taxon>
        <taxon>Staphyliniformia</taxon>
        <taxon>Staphylinidae</taxon>
        <taxon>Omaliinae group</taxon>
        <taxon>Pselaphinae</taxon>
    </lineage>
</organism>